<dbReference type="RefSeq" id="WP_267565902.1">
    <property type="nucleotide sequence ID" value="NZ_JAPNTZ010000009.1"/>
</dbReference>
<evidence type="ECO:0000313" key="2">
    <source>
        <dbReference type="EMBL" id="MCY1141520.1"/>
    </source>
</evidence>
<gene>
    <name evidence="2" type="ORF">OWR29_26280</name>
</gene>
<name>A0ABT4B6P2_9ACTN</name>
<comment type="caution">
    <text evidence="2">The sequence shown here is derived from an EMBL/GenBank/DDBJ whole genome shotgun (WGS) entry which is preliminary data.</text>
</comment>
<evidence type="ECO:0000256" key="1">
    <source>
        <dbReference type="SAM" id="MobiDB-lite"/>
    </source>
</evidence>
<feature type="region of interest" description="Disordered" evidence="1">
    <location>
        <begin position="1"/>
        <end position="39"/>
    </location>
</feature>
<evidence type="ECO:0000313" key="3">
    <source>
        <dbReference type="Proteomes" id="UP001151002"/>
    </source>
</evidence>
<organism evidence="2 3">
    <name type="scientific">Paractinoplanes pyxinae</name>
    <dbReference type="NCBI Taxonomy" id="2997416"/>
    <lineage>
        <taxon>Bacteria</taxon>
        <taxon>Bacillati</taxon>
        <taxon>Actinomycetota</taxon>
        <taxon>Actinomycetes</taxon>
        <taxon>Micromonosporales</taxon>
        <taxon>Micromonosporaceae</taxon>
        <taxon>Paractinoplanes</taxon>
    </lineage>
</organism>
<keyword evidence="3" id="KW-1185">Reference proteome</keyword>
<dbReference type="EMBL" id="JAPNTZ010000009">
    <property type="protein sequence ID" value="MCY1141520.1"/>
    <property type="molecule type" value="Genomic_DNA"/>
</dbReference>
<proteinExistence type="predicted"/>
<accession>A0ABT4B6P2</accession>
<dbReference type="Proteomes" id="UP001151002">
    <property type="component" value="Unassembled WGS sequence"/>
</dbReference>
<reference evidence="2" key="1">
    <citation type="submission" date="2022-11" db="EMBL/GenBank/DDBJ databases">
        <authorList>
            <person name="Somphong A."/>
            <person name="Phongsopitanun W."/>
        </authorList>
    </citation>
    <scope>NUCLEOTIDE SEQUENCE</scope>
    <source>
        <strain evidence="2">Pm04-4</strain>
    </source>
</reference>
<sequence>MNPSEHAPDPTNADTTGNTESGHDNTDGGPQQPGKFRPLVLSPQSGIRLLTAGEAIDAIHSGDHPQSSLGSTALDVAAADALRAGAIVACLLPDGQLAFILAPATPPPV</sequence>
<protein>
    <submittedName>
        <fullName evidence="2">Uncharacterized protein</fullName>
    </submittedName>
</protein>